<keyword evidence="2" id="KW-1185">Reference proteome</keyword>
<dbReference type="AlphaFoldDB" id="A0A9R1XDD6"/>
<dbReference type="Proteomes" id="UP000235145">
    <property type="component" value="Unassembled WGS sequence"/>
</dbReference>
<evidence type="ECO:0000313" key="2">
    <source>
        <dbReference type="Proteomes" id="UP000235145"/>
    </source>
</evidence>
<dbReference type="EMBL" id="NBSK02000004">
    <property type="protein sequence ID" value="KAJ0208686.1"/>
    <property type="molecule type" value="Genomic_DNA"/>
</dbReference>
<evidence type="ECO:0000313" key="1">
    <source>
        <dbReference type="EMBL" id="KAJ0208686.1"/>
    </source>
</evidence>
<reference evidence="1 2" key="1">
    <citation type="journal article" date="2017" name="Nat. Commun.">
        <title>Genome assembly with in vitro proximity ligation data and whole-genome triplication in lettuce.</title>
        <authorList>
            <person name="Reyes-Chin-Wo S."/>
            <person name="Wang Z."/>
            <person name="Yang X."/>
            <person name="Kozik A."/>
            <person name="Arikit S."/>
            <person name="Song C."/>
            <person name="Xia L."/>
            <person name="Froenicke L."/>
            <person name="Lavelle D.O."/>
            <person name="Truco M.J."/>
            <person name="Xia R."/>
            <person name="Zhu S."/>
            <person name="Xu C."/>
            <person name="Xu H."/>
            <person name="Xu X."/>
            <person name="Cox K."/>
            <person name="Korf I."/>
            <person name="Meyers B.C."/>
            <person name="Michelmore R.W."/>
        </authorList>
    </citation>
    <scope>NUCLEOTIDE SEQUENCE [LARGE SCALE GENOMIC DNA]</scope>
    <source>
        <strain evidence="2">cv. Salinas</strain>
        <tissue evidence="1">Seedlings</tissue>
    </source>
</reference>
<accession>A0A9R1XDD6</accession>
<proteinExistence type="predicted"/>
<comment type="caution">
    <text evidence="1">The sequence shown here is derived from an EMBL/GenBank/DDBJ whole genome shotgun (WGS) entry which is preliminary data.</text>
</comment>
<organism evidence="1 2">
    <name type="scientific">Lactuca sativa</name>
    <name type="common">Garden lettuce</name>
    <dbReference type="NCBI Taxonomy" id="4236"/>
    <lineage>
        <taxon>Eukaryota</taxon>
        <taxon>Viridiplantae</taxon>
        <taxon>Streptophyta</taxon>
        <taxon>Embryophyta</taxon>
        <taxon>Tracheophyta</taxon>
        <taxon>Spermatophyta</taxon>
        <taxon>Magnoliopsida</taxon>
        <taxon>eudicotyledons</taxon>
        <taxon>Gunneridae</taxon>
        <taxon>Pentapetalae</taxon>
        <taxon>asterids</taxon>
        <taxon>campanulids</taxon>
        <taxon>Asterales</taxon>
        <taxon>Asteraceae</taxon>
        <taxon>Cichorioideae</taxon>
        <taxon>Cichorieae</taxon>
        <taxon>Lactucinae</taxon>
        <taxon>Lactuca</taxon>
    </lineage>
</organism>
<name>A0A9R1XDD6_LACSA</name>
<sequence>MSPSEDEMKSCYYMSFQEYVYGGRKSIHPQYGTILGGKTNLRLVVALTVEWEAQLREGVETTTCTEATYVYEPITYREVNNEDLWNNISFEEPVVFQTNFHQPVVEDEGMNKNNTNENVFGDIEDDKKLEERNENMGCSRNKFDDDVFDVNDYYEDKEVSEEDDLIITGNVNYYDAYGFDGKEVTPDRPGARNPSKYLCPPYTKMHMTPKQKKSPKKKVDIKSTIVILYNCESYNHV</sequence>
<protein>
    <submittedName>
        <fullName evidence="1">Uncharacterized protein</fullName>
    </submittedName>
</protein>
<gene>
    <name evidence="1" type="ORF">LSAT_V11C400214080</name>
</gene>